<feature type="transmembrane region" description="Helical" evidence="19">
    <location>
        <begin position="158"/>
        <end position="178"/>
    </location>
</feature>
<keyword evidence="14" id="KW-0539">Nucleus</keyword>
<evidence type="ECO:0000256" key="17">
    <source>
        <dbReference type="ARBA" id="ARBA00044632"/>
    </source>
</evidence>
<feature type="signal peptide" evidence="20">
    <location>
        <begin position="1"/>
        <end position="20"/>
    </location>
</feature>
<feature type="chain" id="PRO_5006058452" description="DNA-(apurinic or apyrimidinic site) lyase" evidence="20">
    <location>
        <begin position="21"/>
        <end position="893"/>
    </location>
</feature>
<dbReference type="GO" id="GO:0008534">
    <property type="term" value="F:oxidized purine nucleobase lesion DNA N-glycosylase activity"/>
    <property type="evidence" value="ECO:0007669"/>
    <property type="project" value="InterPro"/>
</dbReference>
<feature type="region of interest" description="Disordered" evidence="18">
    <location>
        <begin position="874"/>
        <end position="893"/>
    </location>
</feature>
<dbReference type="GO" id="GO:0005634">
    <property type="term" value="C:nucleus"/>
    <property type="evidence" value="ECO:0007669"/>
    <property type="project" value="UniProtKB-SubCell"/>
</dbReference>
<feature type="transmembrane region" description="Helical" evidence="19">
    <location>
        <begin position="471"/>
        <end position="493"/>
    </location>
</feature>
<evidence type="ECO:0000256" key="14">
    <source>
        <dbReference type="ARBA" id="ARBA00023242"/>
    </source>
</evidence>
<dbReference type="PANTHER" id="PTHR11660:SF57">
    <property type="entry name" value="SOLUTE CARRIER FAMILY 40 MEMBER"/>
    <property type="match status" value="1"/>
</dbReference>
<dbReference type="InterPro" id="IPR003265">
    <property type="entry name" value="HhH-GPD_domain"/>
</dbReference>
<dbReference type="RefSeq" id="XP_024572969.1">
    <property type="nucleotide sequence ID" value="XM_024721832.1"/>
</dbReference>
<feature type="transmembrane region" description="Helical" evidence="19">
    <location>
        <begin position="125"/>
        <end position="146"/>
    </location>
</feature>
<dbReference type="SUPFAM" id="SSF55945">
    <property type="entry name" value="TATA-box binding protein-like"/>
    <property type="match status" value="1"/>
</dbReference>
<evidence type="ECO:0000256" key="16">
    <source>
        <dbReference type="ARBA" id="ARBA00023295"/>
    </source>
</evidence>
<feature type="transmembrane region" description="Helical" evidence="19">
    <location>
        <begin position="499"/>
        <end position="522"/>
    </location>
</feature>
<dbReference type="CDD" id="cd00056">
    <property type="entry name" value="ENDO3c"/>
    <property type="match status" value="1"/>
</dbReference>
<feature type="transmembrane region" description="Helical" evidence="19">
    <location>
        <begin position="190"/>
        <end position="211"/>
    </location>
</feature>
<evidence type="ECO:0000256" key="13">
    <source>
        <dbReference type="ARBA" id="ARBA00023239"/>
    </source>
</evidence>
<dbReference type="SUPFAM" id="SSF103473">
    <property type="entry name" value="MFS general substrate transporter"/>
    <property type="match status" value="1"/>
</dbReference>
<dbReference type="Proteomes" id="UP000054928">
    <property type="component" value="Unassembled WGS sequence"/>
</dbReference>
<feature type="compositionally biased region" description="Basic residues" evidence="18">
    <location>
        <begin position="880"/>
        <end position="893"/>
    </location>
</feature>
<evidence type="ECO:0000256" key="3">
    <source>
        <dbReference type="ARBA" id="ARBA00006279"/>
    </source>
</evidence>
<dbReference type="FunFam" id="1.10.1670.10:FF:000005">
    <property type="entry name" value="N-glycosylase/DNA lyase OGG1"/>
    <property type="match status" value="1"/>
</dbReference>
<dbReference type="Gene3D" id="3.30.310.40">
    <property type="match status" value="1"/>
</dbReference>
<keyword evidence="10 19" id="KW-1133">Transmembrane helix</keyword>
<organism evidence="22 23">
    <name type="scientific">Plasmopara halstedii</name>
    <name type="common">Downy mildew of sunflower</name>
    <dbReference type="NCBI Taxonomy" id="4781"/>
    <lineage>
        <taxon>Eukaryota</taxon>
        <taxon>Sar</taxon>
        <taxon>Stramenopiles</taxon>
        <taxon>Oomycota</taxon>
        <taxon>Peronosporomycetes</taxon>
        <taxon>Peronosporales</taxon>
        <taxon>Peronosporaceae</taxon>
        <taxon>Plasmopara</taxon>
    </lineage>
</organism>
<dbReference type="GO" id="GO:0016020">
    <property type="term" value="C:membrane"/>
    <property type="evidence" value="ECO:0007669"/>
    <property type="project" value="UniProtKB-SubCell"/>
</dbReference>
<evidence type="ECO:0000256" key="7">
    <source>
        <dbReference type="ARBA" id="ARBA00022692"/>
    </source>
</evidence>
<dbReference type="InterPro" id="IPR036259">
    <property type="entry name" value="MFS_trans_sf"/>
</dbReference>
<dbReference type="STRING" id="4781.A0A0P1A8D8"/>
<evidence type="ECO:0000256" key="15">
    <source>
        <dbReference type="ARBA" id="ARBA00023268"/>
    </source>
</evidence>
<evidence type="ECO:0000256" key="12">
    <source>
        <dbReference type="ARBA" id="ARBA00023204"/>
    </source>
</evidence>
<evidence type="ECO:0000256" key="18">
    <source>
        <dbReference type="SAM" id="MobiDB-lite"/>
    </source>
</evidence>
<evidence type="ECO:0000313" key="22">
    <source>
        <dbReference type="EMBL" id="CEG36600.1"/>
    </source>
</evidence>
<keyword evidence="20" id="KW-0732">Signal</keyword>
<dbReference type="Gene3D" id="1.20.1250.20">
    <property type="entry name" value="MFS general substrate transporter like domains"/>
    <property type="match status" value="1"/>
</dbReference>
<keyword evidence="12" id="KW-0234">DNA repair</keyword>
<dbReference type="GO" id="GO:0003684">
    <property type="term" value="F:damaged DNA binding"/>
    <property type="evidence" value="ECO:0007669"/>
    <property type="project" value="InterPro"/>
</dbReference>
<dbReference type="Pfam" id="PF00730">
    <property type="entry name" value="HhH-GPD"/>
    <property type="match status" value="1"/>
</dbReference>
<reference evidence="23" key="1">
    <citation type="submission" date="2014-09" db="EMBL/GenBank/DDBJ databases">
        <authorList>
            <person name="Sharma Rahul"/>
            <person name="Thines Marco"/>
        </authorList>
    </citation>
    <scope>NUCLEOTIDE SEQUENCE [LARGE SCALE GENOMIC DNA]</scope>
</reference>
<keyword evidence="13" id="KW-0456">Lyase</keyword>
<feature type="transmembrane region" description="Helical" evidence="19">
    <location>
        <begin position="375"/>
        <end position="395"/>
    </location>
</feature>
<keyword evidence="7 19" id="KW-0812">Transmembrane</keyword>
<evidence type="ECO:0000256" key="20">
    <source>
        <dbReference type="SAM" id="SignalP"/>
    </source>
</evidence>
<comment type="subcellular location">
    <subcellularLocation>
        <location evidence="2">Membrane</location>
        <topology evidence="2">Multi-pass membrane protein</topology>
    </subcellularLocation>
    <subcellularLocation>
        <location evidence="1">Nucleus</location>
    </subcellularLocation>
</comment>
<keyword evidence="16" id="KW-0326">Glycosidase</keyword>
<dbReference type="Pfam" id="PF07934">
    <property type="entry name" value="OGG_N"/>
    <property type="match status" value="1"/>
</dbReference>
<name>A0A0P1A8D8_PLAHL</name>
<dbReference type="CDD" id="cd17480">
    <property type="entry name" value="MFS_SLC40A1_like"/>
    <property type="match status" value="1"/>
</dbReference>
<dbReference type="AlphaFoldDB" id="A0A0P1A8D8"/>
<dbReference type="OrthoDB" id="648861at2759"/>
<evidence type="ECO:0000256" key="19">
    <source>
        <dbReference type="SAM" id="Phobius"/>
    </source>
</evidence>
<keyword evidence="23" id="KW-1185">Reference proteome</keyword>
<evidence type="ECO:0000256" key="11">
    <source>
        <dbReference type="ARBA" id="ARBA00023136"/>
    </source>
</evidence>
<dbReference type="InterPro" id="IPR009716">
    <property type="entry name" value="Ferroportin-1"/>
</dbReference>
<keyword evidence="11 19" id="KW-0472">Membrane</keyword>
<evidence type="ECO:0000256" key="1">
    <source>
        <dbReference type="ARBA" id="ARBA00004123"/>
    </source>
</evidence>
<dbReference type="InterPro" id="IPR023170">
    <property type="entry name" value="HhH_base_excis_C"/>
</dbReference>
<dbReference type="GO" id="GO:0005381">
    <property type="term" value="F:iron ion transmembrane transporter activity"/>
    <property type="evidence" value="ECO:0007669"/>
    <property type="project" value="InterPro"/>
</dbReference>
<accession>A0A0P1A8D8</accession>
<evidence type="ECO:0000259" key="21">
    <source>
        <dbReference type="SMART" id="SM00478"/>
    </source>
</evidence>
<keyword evidence="6" id="KW-0813">Transport</keyword>
<evidence type="ECO:0000256" key="4">
    <source>
        <dbReference type="ARBA" id="ARBA00010679"/>
    </source>
</evidence>
<evidence type="ECO:0000256" key="9">
    <source>
        <dbReference type="ARBA" id="ARBA00022801"/>
    </source>
</evidence>
<evidence type="ECO:0000256" key="2">
    <source>
        <dbReference type="ARBA" id="ARBA00004141"/>
    </source>
</evidence>
<dbReference type="InterPro" id="IPR012904">
    <property type="entry name" value="OGG_N"/>
</dbReference>
<dbReference type="Pfam" id="PF06963">
    <property type="entry name" value="FPN1"/>
    <property type="match status" value="1"/>
</dbReference>
<evidence type="ECO:0000256" key="5">
    <source>
        <dbReference type="ARBA" id="ARBA00012720"/>
    </source>
</evidence>
<protein>
    <recommendedName>
        <fullName evidence="5">DNA-(apurinic or apyrimidinic site) lyase</fullName>
        <ecNumber evidence="5">4.2.99.18</ecNumber>
    </recommendedName>
</protein>
<feature type="transmembrane region" description="Helical" evidence="19">
    <location>
        <begin position="407"/>
        <end position="427"/>
    </location>
</feature>
<comment type="similarity">
    <text evidence="4">Belongs to the type-1 OGG1 family.</text>
</comment>
<dbReference type="SMART" id="SM00478">
    <property type="entry name" value="ENDO3c"/>
    <property type="match status" value="1"/>
</dbReference>
<feature type="transmembrane region" description="Helical" evidence="19">
    <location>
        <begin position="42"/>
        <end position="66"/>
    </location>
</feature>
<comment type="catalytic activity">
    <reaction evidence="17">
        <text>2'-deoxyribonucleotide-(2'-deoxyribose 5'-phosphate)-2'-deoxyribonucleotide-DNA = a 3'-end 2'-deoxyribonucleotide-(2,3-dehydro-2,3-deoxyribose 5'-phosphate)-DNA + a 5'-end 5'-phospho-2'-deoxyribonucleoside-DNA + H(+)</text>
        <dbReference type="Rhea" id="RHEA:66592"/>
        <dbReference type="Rhea" id="RHEA-COMP:13180"/>
        <dbReference type="Rhea" id="RHEA-COMP:16897"/>
        <dbReference type="Rhea" id="RHEA-COMP:17067"/>
        <dbReference type="ChEBI" id="CHEBI:15378"/>
        <dbReference type="ChEBI" id="CHEBI:136412"/>
        <dbReference type="ChEBI" id="CHEBI:157695"/>
        <dbReference type="ChEBI" id="CHEBI:167181"/>
        <dbReference type="EC" id="4.2.99.18"/>
    </reaction>
</comment>
<dbReference type="GO" id="GO:0006284">
    <property type="term" value="P:base-excision repair"/>
    <property type="evidence" value="ECO:0007669"/>
    <property type="project" value="InterPro"/>
</dbReference>
<dbReference type="Gene3D" id="1.10.340.30">
    <property type="entry name" value="Hypothetical protein, domain 2"/>
    <property type="match status" value="1"/>
</dbReference>
<evidence type="ECO:0000313" key="23">
    <source>
        <dbReference type="Proteomes" id="UP000054928"/>
    </source>
</evidence>
<dbReference type="GO" id="GO:0006289">
    <property type="term" value="P:nucleotide-excision repair"/>
    <property type="evidence" value="ECO:0007669"/>
    <property type="project" value="InterPro"/>
</dbReference>
<sequence>MKLVAVPICLVLGFISALFALDSALCIKGCQSVCIMSVPANMVSLILSSATLVPVATCLISAWLNARDQSHNEHKYLFKDNTRKRQVVTYLYASHLLSSWGDRMWAFAVPIVLMDIFVDTLLPSAVFSLATNVVCILTIPMVGHYLDKWNRWTIVKYAIVLENVMVVFNAIILGLILYFTNADGVHRPEWTWTLAMMFLGTLICGSLGQVLNDVQTLCIERDWVVVIAGPNNSTALANLNTFMRRIDLSCSILGPMAFGLIVDFAGGDPTTRAMVGAAVVGLWNIISTPLEYCMTHDIYHLVPALAVRASINENMSKEQTDSTRTRYLSLWSNFVKHPVFLISFSYCALYMTILSGGALNTAYLKWRGVSNSLLGISRGAGAITGLVGTIIFSYLQTHFKRVQHIAILSVWLFWLCLTPIPLIFILAKESITSDYVMLICVVISRAWLWCTDLAETQIMQEWIAPDQRGAINAMQTALSQFFYILIQFSGIIFHDPHQFEALVFFSLTAVLASALGFTYWGVKYGRFDNNSFTTLNQMRRSARLASHCIKSERTTFTSHTAKSNVISTTQELSCALTLESGQVFSWRRHTQEMKSWKGVIGRRVFALREYQGMVQFRCLYPLKLSYQEGYDELSYYFRLDMSADLLYERWTETKDQMSDIIKRLRGLRIVRQDPVECLFSFICSSNNNIARIQGMVDKLKATYGDLIYNTENSVENDKNKLFYAFPSVETLARKCDEETLRALGFGYRAAFIVKTAKQLQKLGGASYLNSIRDDKTGAYQEKLMVFTGVGRKVADCVALFSLEKLEAIPVDTHVWQIACRELDPTLNDRKSITPSVYRLVGDLFRARFAPQAGWAHSVLFAGDLSAFKLKTSDERNQMEKKRKSTKRKLSSKR</sequence>
<dbReference type="GO" id="GO:0140078">
    <property type="term" value="F:class I DNA-(apurinic or apyrimidinic site) endonuclease activity"/>
    <property type="evidence" value="ECO:0007669"/>
    <property type="project" value="UniProtKB-EC"/>
</dbReference>
<feature type="transmembrane region" description="Helical" evidence="19">
    <location>
        <begin position="339"/>
        <end position="363"/>
    </location>
</feature>
<proteinExistence type="inferred from homology"/>
<dbReference type="PANTHER" id="PTHR11660">
    <property type="entry name" value="SOLUTE CARRIER FAMILY 40 MEMBER"/>
    <property type="match status" value="1"/>
</dbReference>
<dbReference type="EC" id="4.2.99.18" evidence="5"/>
<feature type="domain" description="HhH-GPD" evidence="21">
    <location>
        <begin position="683"/>
        <end position="864"/>
    </location>
</feature>
<evidence type="ECO:0000256" key="6">
    <source>
        <dbReference type="ARBA" id="ARBA00022448"/>
    </source>
</evidence>
<comment type="similarity">
    <text evidence="3">Belongs to the ferroportin (FP) (TC 2.A.100) family. SLC40A subfamily.</text>
</comment>
<dbReference type="GeneID" id="36398200"/>
<keyword evidence="15" id="KW-0511">Multifunctional enzyme</keyword>
<dbReference type="SUPFAM" id="SSF48150">
    <property type="entry name" value="DNA-glycosylase"/>
    <property type="match status" value="1"/>
</dbReference>
<evidence type="ECO:0000256" key="10">
    <source>
        <dbReference type="ARBA" id="ARBA00022989"/>
    </source>
</evidence>
<dbReference type="EMBL" id="CCYD01000207">
    <property type="protein sequence ID" value="CEG36600.1"/>
    <property type="molecule type" value="Genomic_DNA"/>
</dbReference>
<feature type="transmembrane region" description="Helical" evidence="19">
    <location>
        <begin position="87"/>
        <end position="113"/>
    </location>
</feature>
<keyword evidence="9" id="KW-0378">Hydrolase</keyword>
<dbReference type="Gene3D" id="1.10.1670.10">
    <property type="entry name" value="Helix-hairpin-Helix base-excision DNA repair enzymes (C-terminal)"/>
    <property type="match status" value="1"/>
</dbReference>
<evidence type="ECO:0000256" key="8">
    <source>
        <dbReference type="ARBA" id="ARBA00022763"/>
    </source>
</evidence>
<dbReference type="InterPro" id="IPR011257">
    <property type="entry name" value="DNA_glycosylase"/>
</dbReference>
<keyword evidence="8" id="KW-0227">DNA damage</keyword>